<gene>
    <name evidence="1" type="ordered locus">Dhaf_3431</name>
</gene>
<reference evidence="1 2" key="1">
    <citation type="journal article" date="2012" name="BMC Microbiol.">
        <title>Genome sequence of Desulfitobacterium hafniense DCB-2, a Gram-positive anaerobe capable of dehalogenation and metal reduction.</title>
        <authorList>
            <person name="Kim S.H."/>
            <person name="Harzman C."/>
            <person name="Davis J.K."/>
            <person name="Hutcheson R."/>
            <person name="Broderick J.B."/>
            <person name="Marsh T.L."/>
            <person name="Tiedje J.M."/>
        </authorList>
    </citation>
    <scope>NUCLEOTIDE SEQUENCE [LARGE SCALE GENOMIC DNA]</scope>
    <source>
        <strain evidence="2">DSM 10664 / DCB-2</strain>
    </source>
</reference>
<organism evidence="1 2">
    <name type="scientific">Desulfitobacterium hafniense (strain DSM 10664 / DCB-2)</name>
    <dbReference type="NCBI Taxonomy" id="272564"/>
    <lineage>
        <taxon>Bacteria</taxon>
        <taxon>Bacillati</taxon>
        <taxon>Bacillota</taxon>
        <taxon>Clostridia</taxon>
        <taxon>Eubacteriales</taxon>
        <taxon>Desulfitobacteriaceae</taxon>
        <taxon>Desulfitobacterium</taxon>
    </lineage>
</organism>
<evidence type="ECO:0000313" key="1">
    <source>
        <dbReference type="EMBL" id="ACL21449.1"/>
    </source>
</evidence>
<evidence type="ECO:0000313" key="2">
    <source>
        <dbReference type="Proteomes" id="UP000007726"/>
    </source>
</evidence>
<dbReference type="EMBL" id="CP001336">
    <property type="protein sequence ID" value="ACL21449.1"/>
    <property type="molecule type" value="Genomic_DNA"/>
</dbReference>
<dbReference type="AlphaFoldDB" id="B8FPL7"/>
<name>B8FPL7_DESHD</name>
<accession>B8FPL7</accession>
<dbReference type="HOGENOM" id="CLU_199611_1_0_9"/>
<dbReference type="KEGG" id="dhd:Dhaf_3431"/>
<dbReference type="Proteomes" id="UP000007726">
    <property type="component" value="Chromosome"/>
</dbReference>
<protein>
    <submittedName>
        <fullName evidence="1">Uncharacterized protein</fullName>
    </submittedName>
</protein>
<sequence length="35" mass="3882">METGRFQPAIENKCESSAFEERFGGVSFGAEGFEH</sequence>
<proteinExistence type="predicted"/>